<dbReference type="InterPro" id="IPR001128">
    <property type="entry name" value="Cyt_P450"/>
</dbReference>
<dbReference type="Proteomes" id="UP000834106">
    <property type="component" value="Chromosome 9"/>
</dbReference>
<protein>
    <submittedName>
        <fullName evidence="1">Uncharacterized protein</fullName>
    </submittedName>
</protein>
<dbReference type="EMBL" id="OU503044">
    <property type="protein sequence ID" value="CAI9767277.1"/>
    <property type="molecule type" value="Genomic_DNA"/>
</dbReference>
<dbReference type="GO" id="GO:0016705">
    <property type="term" value="F:oxidoreductase activity, acting on paired donors, with incorporation or reduction of molecular oxygen"/>
    <property type="evidence" value="ECO:0007669"/>
    <property type="project" value="InterPro"/>
</dbReference>
<reference evidence="1" key="1">
    <citation type="submission" date="2023-05" db="EMBL/GenBank/DDBJ databases">
        <authorList>
            <person name="Huff M."/>
        </authorList>
    </citation>
    <scope>NUCLEOTIDE SEQUENCE</scope>
</reference>
<dbReference type="InterPro" id="IPR036396">
    <property type="entry name" value="Cyt_P450_sf"/>
</dbReference>
<sequence>MYLKLGSRNTIVVSSPNIAKLVLQKHDRVFSSRTAPAATAAYDHFKKSVAWLPVASQWRNLRKICKEQMFLSHRLDASHGLRQEKLKKLCDYVHDCCSNEQIVDIGNAAFITSLNLVSATLFSVDFAQFNSDSSQETKEIVRGLMEAGAVPNLADFFPVLEFIDPQGIKREFKSYTSKVFAIFDDLINQRLKSRSESLDHPVRNDLLEVILDNSQTNESELTLDVLKHLLLKEVPLKAFPIKV</sequence>
<gene>
    <name evidence="1" type="ORF">FPE_LOCUS14707</name>
</gene>
<dbReference type="Pfam" id="PF00067">
    <property type="entry name" value="p450"/>
    <property type="match status" value="1"/>
</dbReference>
<dbReference type="GO" id="GO:0020037">
    <property type="term" value="F:heme binding"/>
    <property type="evidence" value="ECO:0007669"/>
    <property type="project" value="InterPro"/>
</dbReference>
<keyword evidence="2" id="KW-1185">Reference proteome</keyword>
<accession>A0AAD2DTZ4</accession>
<dbReference type="SUPFAM" id="SSF48264">
    <property type="entry name" value="Cytochrome P450"/>
    <property type="match status" value="1"/>
</dbReference>
<dbReference type="PANTHER" id="PTHR24299:SF59">
    <property type="entry name" value="CYTOCHROME P450 SUPERFAMILY PROTEIN"/>
    <property type="match status" value="1"/>
</dbReference>
<proteinExistence type="predicted"/>
<name>A0AAD2DTZ4_9LAMI</name>
<evidence type="ECO:0000313" key="2">
    <source>
        <dbReference type="Proteomes" id="UP000834106"/>
    </source>
</evidence>
<dbReference type="Gene3D" id="1.10.630.10">
    <property type="entry name" value="Cytochrome P450"/>
    <property type="match status" value="1"/>
</dbReference>
<dbReference type="GO" id="GO:0004497">
    <property type="term" value="F:monooxygenase activity"/>
    <property type="evidence" value="ECO:0007669"/>
    <property type="project" value="InterPro"/>
</dbReference>
<evidence type="ECO:0000313" key="1">
    <source>
        <dbReference type="EMBL" id="CAI9767277.1"/>
    </source>
</evidence>
<dbReference type="GO" id="GO:0005506">
    <property type="term" value="F:iron ion binding"/>
    <property type="evidence" value="ECO:0007669"/>
    <property type="project" value="InterPro"/>
</dbReference>
<dbReference type="AlphaFoldDB" id="A0AAD2DTZ4"/>
<organism evidence="1 2">
    <name type="scientific">Fraxinus pennsylvanica</name>
    <dbReference type="NCBI Taxonomy" id="56036"/>
    <lineage>
        <taxon>Eukaryota</taxon>
        <taxon>Viridiplantae</taxon>
        <taxon>Streptophyta</taxon>
        <taxon>Embryophyta</taxon>
        <taxon>Tracheophyta</taxon>
        <taxon>Spermatophyta</taxon>
        <taxon>Magnoliopsida</taxon>
        <taxon>eudicotyledons</taxon>
        <taxon>Gunneridae</taxon>
        <taxon>Pentapetalae</taxon>
        <taxon>asterids</taxon>
        <taxon>lamiids</taxon>
        <taxon>Lamiales</taxon>
        <taxon>Oleaceae</taxon>
        <taxon>Oleeae</taxon>
        <taxon>Fraxinus</taxon>
    </lineage>
</organism>
<dbReference type="PANTHER" id="PTHR24299">
    <property type="entry name" value="CYTOCHROME P450 FAMILY 1"/>
    <property type="match status" value="1"/>
</dbReference>